<dbReference type="Gramene" id="PGSC0003DMT400063432">
    <property type="protein sequence ID" value="PGSC0003DMT400063432"/>
    <property type="gene ID" value="PGSC0003DMG400024684"/>
</dbReference>
<dbReference type="PaxDb" id="4113-PGSC0003DMT400063107"/>
<organism evidence="1 2">
    <name type="scientific">Solanum tuberosum</name>
    <name type="common">Potato</name>
    <dbReference type="NCBI Taxonomy" id="4113"/>
    <lineage>
        <taxon>Eukaryota</taxon>
        <taxon>Viridiplantae</taxon>
        <taxon>Streptophyta</taxon>
        <taxon>Embryophyta</taxon>
        <taxon>Tracheophyta</taxon>
        <taxon>Spermatophyta</taxon>
        <taxon>Magnoliopsida</taxon>
        <taxon>eudicotyledons</taxon>
        <taxon>Gunneridae</taxon>
        <taxon>Pentapetalae</taxon>
        <taxon>asterids</taxon>
        <taxon>lamiids</taxon>
        <taxon>Solanales</taxon>
        <taxon>Solanaceae</taxon>
        <taxon>Solanoideae</taxon>
        <taxon>Solaneae</taxon>
        <taxon>Solanum</taxon>
    </lineage>
</organism>
<sequence length="65" mass="7409">MDTFTGSYVTLYCYTSIGWGVNDSRSNMVGKLINANMPINQRHEHKPITVIQTLIEAYMIAEAIW</sequence>
<dbReference type="HOGENOM" id="CLU_2854096_0_0_1"/>
<reference evidence="1" key="2">
    <citation type="submission" date="2015-06" db="UniProtKB">
        <authorList>
            <consortium name="EnsemblPlants"/>
        </authorList>
    </citation>
    <scope>IDENTIFICATION</scope>
    <source>
        <strain evidence="1">DM1-3 516 R44</strain>
    </source>
</reference>
<evidence type="ECO:0000313" key="2">
    <source>
        <dbReference type="Proteomes" id="UP000011115"/>
    </source>
</evidence>
<accession>M1CA29</accession>
<reference evidence="2" key="1">
    <citation type="journal article" date="2011" name="Nature">
        <title>Genome sequence and analysis of the tuber crop potato.</title>
        <authorList>
            <consortium name="The Potato Genome Sequencing Consortium"/>
        </authorList>
    </citation>
    <scope>NUCLEOTIDE SEQUENCE [LARGE SCALE GENOMIC DNA]</scope>
    <source>
        <strain evidence="2">cv. DM1-3 516 R44</strain>
    </source>
</reference>
<dbReference type="Proteomes" id="UP000011115">
    <property type="component" value="Unassembled WGS sequence"/>
</dbReference>
<keyword evidence="2" id="KW-1185">Reference proteome</keyword>
<protein>
    <submittedName>
        <fullName evidence="1">Uncharacterized protein</fullName>
    </submittedName>
</protein>
<dbReference type="AlphaFoldDB" id="M1CA29"/>
<name>M1CA29_SOLTU</name>
<dbReference type="Gramene" id="PGSC0003DMT400063107">
    <property type="protein sequence ID" value="PGSC0003DMT400063107"/>
    <property type="gene ID" value="PGSC0003DMG402024548"/>
</dbReference>
<evidence type="ECO:0000313" key="1">
    <source>
        <dbReference type="EnsemblPlants" id="PGSC0003DMT400063107"/>
    </source>
</evidence>
<dbReference type="InParanoid" id="M1CA29"/>
<dbReference type="EnsemblPlants" id="PGSC0003DMT400063432">
    <property type="protein sequence ID" value="PGSC0003DMT400063432"/>
    <property type="gene ID" value="PGSC0003DMG400024684"/>
</dbReference>
<dbReference type="EnsemblPlants" id="PGSC0003DMT400063107">
    <property type="protein sequence ID" value="PGSC0003DMT400063107"/>
    <property type="gene ID" value="PGSC0003DMG402024548"/>
</dbReference>
<proteinExistence type="predicted"/>